<dbReference type="RefSeq" id="WP_109020701.1">
    <property type="nucleotide sequence ID" value="NZ_AP025028.1"/>
</dbReference>
<dbReference type="SUPFAM" id="SSF52266">
    <property type="entry name" value="SGNH hydrolase"/>
    <property type="match status" value="1"/>
</dbReference>
<evidence type="ECO:0000256" key="1">
    <source>
        <dbReference type="SAM" id="SignalP"/>
    </source>
</evidence>
<feature type="signal peptide" evidence="1">
    <location>
        <begin position="1"/>
        <end position="23"/>
    </location>
</feature>
<dbReference type="EMBL" id="AP025028">
    <property type="protein sequence ID" value="BDA77852.1"/>
    <property type="molecule type" value="Genomic_DNA"/>
</dbReference>
<feature type="chain" id="PRO_5047158573" description="SGNH hydrolase-type esterase domain-containing protein" evidence="1">
    <location>
        <begin position="24"/>
        <end position="275"/>
    </location>
</feature>
<dbReference type="InterPro" id="IPR051532">
    <property type="entry name" value="Ester_Hydrolysis_Enzymes"/>
</dbReference>
<evidence type="ECO:0000313" key="3">
    <source>
        <dbReference type="EMBL" id="BDA77852.1"/>
    </source>
</evidence>
<gene>
    <name evidence="3" type="ORF">LPTSP3_g07820</name>
</gene>
<dbReference type="InterPro" id="IPR013830">
    <property type="entry name" value="SGNH_hydro"/>
</dbReference>
<evidence type="ECO:0000259" key="2">
    <source>
        <dbReference type="Pfam" id="PF13472"/>
    </source>
</evidence>
<name>A0ABM7UGU9_9LEPT</name>
<dbReference type="Gene3D" id="3.40.50.1110">
    <property type="entry name" value="SGNH hydrolase"/>
    <property type="match status" value="1"/>
</dbReference>
<dbReference type="Proteomes" id="UP000245263">
    <property type="component" value="Chromosome 1"/>
</dbReference>
<sequence>MKHFLALASLFLLTRCVFFQATAVPENNTVSYLSSANSPHKEFIVFLGDSITHGRVSYDYVDSLTRHPYAKDYILVNEGINSRLTYQILEQLENVVKLKPKFVFLLIGTNDLKASLSEEEAGYYFKKWDLKETPTKESFTKNVNTIVDYLKKNSQAKIILFSIPVLGEDPESIPFQRSIEYSKLLKEIGSSKKVTYKPFNEQLVQAILTNNNPNPSRYEMNRWGMYSTIIGHYVFYKSWDELSDKKGMLFLTDNIHLNARAGKILESMILEELKP</sequence>
<dbReference type="PANTHER" id="PTHR30383">
    <property type="entry name" value="THIOESTERASE 1/PROTEASE 1/LYSOPHOSPHOLIPASE L1"/>
    <property type="match status" value="1"/>
</dbReference>
<dbReference type="Pfam" id="PF13472">
    <property type="entry name" value="Lipase_GDSL_2"/>
    <property type="match status" value="1"/>
</dbReference>
<protein>
    <recommendedName>
        <fullName evidence="2">SGNH hydrolase-type esterase domain-containing protein</fullName>
    </recommendedName>
</protein>
<dbReference type="PANTHER" id="PTHR30383:SF5">
    <property type="entry name" value="SGNH HYDROLASE-TYPE ESTERASE DOMAIN-CONTAINING PROTEIN"/>
    <property type="match status" value="1"/>
</dbReference>
<organism evidence="3 4">
    <name type="scientific">Leptospira kobayashii</name>
    <dbReference type="NCBI Taxonomy" id="1917830"/>
    <lineage>
        <taxon>Bacteria</taxon>
        <taxon>Pseudomonadati</taxon>
        <taxon>Spirochaetota</taxon>
        <taxon>Spirochaetia</taxon>
        <taxon>Leptospirales</taxon>
        <taxon>Leptospiraceae</taxon>
        <taxon>Leptospira</taxon>
    </lineage>
</organism>
<feature type="domain" description="SGNH hydrolase-type esterase" evidence="2">
    <location>
        <begin position="46"/>
        <end position="206"/>
    </location>
</feature>
<dbReference type="InterPro" id="IPR036514">
    <property type="entry name" value="SGNH_hydro_sf"/>
</dbReference>
<evidence type="ECO:0000313" key="4">
    <source>
        <dbReference type="Proteomes" id="UP000245263"/>
    </source>
</evidence>
<proteinExistence type="predicted"/>
<accession>A0ABM7UGU9</accession>
<keyword evidence="1" id="KW-0732">Signal</keyword>
<reference evidence="3 4" key="1">
    <citation type="submission" date="2021-08" db="EMBL/GenBank/DDBJ databases">
        <title>Complete genome sequence of Leptospira kobayashii strain E30.</title>
        <authorList>
            <person name="Nakao R."/>
            <person name="Nakamura S."/>
            <person name="Masuzawa T."/>
            <person name="Koizumi N."/>
        </authorList>
    </citation>
    <scope>NUCLEOTIDE SEQUENCE [LARGE SCALE GENOMIC DNA]</scope>
    <source>
        <strain evidence="3 4">E30</strain>
    </source>
</reference>
<keyword evidence="4" id="KW-1185">Reference proteome</keyword>